<dbReference type="GO" id="GO:0003677">
    <property type="term" value="F:DNA binding"/>
    <property type="evidence" value="ECO:0007669"/>
    <property type="project" value="InterPro"/>
</dbReference>
<dbReference type="InterPro" id="IPR002104">
    <property type="entry name" value="Integrase_catalytic"/>
</dbReference>
<dbReference type="EMBL" id="LT670844">
    <property type="protein sequence ID" value="SHL35934.1"/>
    <property type="molecule type" value="Genomic_DNA"/>
</dbReference>
<dbReference type="GO" id="GO:0006310">
    <property type="term" value="P:DNA recombination"/>
    <property type="evidence" value="ECO:0007669"/>
    <property type="project" value="UniProtKB-KW"/>
</dbReference>
<dbReference type="PROSITE" id="PS51898">
    <property type="entry name" value="TYR_RECOMBINASE"/>
    <property type="match status" value="1"/>
</dbReference>
<proteinExistence type="predicted"/>
<dbReference type="InterPro" id="IPR013762">
    <property type="entry name" value="Integrase-like_cat_sf"/>
</dbReference>
<dbReference type="InterPro" id="IPR011010">
    <property type="entry name" value="DNA_brk_join_enz"/>
</dbReference>
<dbReference type="SUPFAM" id="SSF56349">
    <property type="entry name" value="DNA breaking-rejoining enzymes"/>
    <property type="match status" value="1"/>
</dbReference>
<dbReference type="Proteomes" id="UP000189935">
    <property type="component" value="Chromosome I"/>
</dbReference>
<evidence type="ECO:0000256" key="1">
    <source>
        <dbReference type="ARBA" id="ARBA00023172"/>
    </source>
</evidence>
<evidence type="ECO:0000259" key="2">
    <source>
        <dbReference type="PROSITE" id="PS51898"/>
    </source>
</evidence>
<dbReference type="RefSeq" id="WP_349642748.1">
    <property type="nucleotide sequence ID" value="NZ_LT670844.1"/>
</dbReference>
<organism evidence="3 4">
    <name type="scientific">Bradyrhizobium lablabi</name>
    <dbReference type="NCBI Taxonomy" id="722472"/>
    <lineage>
        <taxon>Bacteria</taxon>
        <taxon>Pseudomonadati</taxon>
        <taxon>Pseudomonadota</taxon>
        <taxon>Alphaproteobacteria</taxon>
        <taxon>Hyphomicrobiales</taxon>
        <taxon>Nitrobacteraceae</taxon>
        <taxon>Bradyrhizobium</taxon>
    </lineage>
</organism>
<gene>
    <name evidence="3" type="ORF">SAMN05444159_5695</name>
</gene>
<dbReference type="AlphaFoldDB" id="A0A1M6ZZQ9"/>
<sequence length="334" mass="37637">MPRPSKGARLYKRKARFHDGKLVHQAVWIIKDGDRHIATGCVASPSEKKPPAEAEQTLADYIARKYQPERRRQDIEDIDCADVLSIYLTDIGEPGDQFEIEARIERLNEFWGGKKLSAVNAQTCTAYVKLRGNRGGARRDLETFRAAINHHAKEGFHRGVVRVSLPPRGEARDRWLTRKEAAALLWHCWRHRERQTIHSGTSKGDPVSTNRRPLRHIARFILIGLYTGTRAGAIASASPHAEPGRSHVDLERGIFYRKPIGKRVTKKRQTPAPIPPRLLAHLPCWRDRKLIATCFVEFNGKPVASVKKGFKTAVGLARLPGKVTPHTLRHTAAT</sequence>
<protein>
    <recommendedName>
        <fullName evidence="2">Tyr recombinase domain-containing protein</fullName>
    </recommendedName>
</protein>
<evidence type="ECO:0000313" key="3">
    <source>
        <dbReference type="EMBL" id="SHL35934.1"/>
    </source>
</evidence>
<dbReference type="GO" id="GO:0015074">
    <property type="term" value="P:DNA integration"/>
    <property type="evidence" value="ECO:0007669"/>
    <property type="project" value="InterPro"/>
</dbReference>
<keyword evidence="1" id="KW-0233">DNA recombination</keyword>
<feature type="domain" description="Tyr recombinase" evidence="2">
    <location>
        <begin position="171"/>
        <end position="334"/>
    </location>
</feature>
<accession>A0A1M6ZZQ9</accession>
<dbReference type="Gene3D" id="1.10.443.10">
    <property type="entry name" value="Intergrase catalytic core"/>
    <property type="match status" value="1"/>
</dbReference>
<evidence type="ECO:0000313" key="4">
    <source>
        <dbReference type="Proteomes" id="UP000189935"/>
    </source>
</evidence>
<name>A0A1M6ZZQ9_9BRAD</name>
<reference evidence="3 4" key="1">
    <citation type="submission" date="2016-11" db="EMBL/GenBank/DDBJ databases">
        <authorList>
            <person name="Jaros S."/>
            <person name="Januszkiewicz K."/>
            <person name="Wedrychowicz H."/>
        </authorList>
    </citation>
    <scope>NUCLEOTIDE SEQUENCE [LARGE SCALE GENOMIC DNA]</scope>
    <source>
        <strain evidence="3 4">GAS499</strain>
    </source>
</reference>